<proteinExistence type="predicted"/>
<name>A0A1H2A663_9BRAD</name>
<reference evidence="2" key="1">
    <citation type="submission" date="2016-10" db="EMBL/GenBank/DDBJ databases">
        <authorList>
            <person name="Varghese N."/>
            <person name="Submissions S."/>
        </authorList>
    </citation>
    <scope>NUCLEOTIDE SEQUENCE [LARGE SCALE GENOMIC DNA]</scope>
    <source>
        <strain evidence="2">GAS369</strain>
    </source>
</reference>
<dbReference type="AlphaFoldDB" id="A0A1H2A663"/>
<organism evidence="1 2">
    <name type="scientific">Bradyrhizobium canariense</name>
    <dbReference type="NCBI Taxonomy" id="255045"/>
    <lineage>
        <taxon>Bacteria</taxon>
        <taxon>Pseudomonadati</taxon>
        <taxon>Pseudomonadota</taxon>
        <taxon>Alphaproteobacteria</taxon>
        <taxon>Hyphomicrobiales</taxon>
        <taxon>Nitrobacteraceae</taxon>
        <taxon>Bradyrhizobium</taxon>
    </lineage>
</organism>
<sequence length="139" mass="14352">MSQISKGIFFKGIFGAIALSLTFGAIQFASGRDLGQSNPPGPLNSVEASAAAINRAGKADRAARGPTSAMQTQTISLRLNGLYDTSVLVRVPVAHEARDRSPAPSLIKSGGGKTAVACEPMVSVLTEVAKQLEPGRCVT</sequence>
<gene>
    <name evidence="1" type="ORF">SAMN05444158_5886</name>
</gene>
<dbReference type="EMBL" id="LT629750">
    <property type="protein sequence ID" value="SDT40936.1"/>
    <property type="molecule type" value="Genomic_DNA"/>
</dbReference>
<dbReference type="Proteomes" id="UP000243904">
    <property type="component" value="Chromosome I"/>
</dbReference>
<protein>
    <submittedName>
        <fullName evidence="1">Uncharacterized protein</fullName>
    </submittedName>
</protein>
<dbReference type="RefSeq" id="WP_146689804.1">
    <property type="nucleotide sequence ID" value="NZ_LT629750.1"/>
</dbReference>
<keyword evidence="2" id="KW-1185">Reference proteome</keyword>
<evidence type="ECO:0000313" key="1">
    <source>
        <dbReference type="EMBL" id="SDT40936.1"/>
    </source>
</evidence>
<accession>A0A1H2A663</accession>
<evidence type="ECO:0000313" key="2">
    <source>
        <dbReference type="Proteomes" id="UP000243904"/>
    </source>
</evidence>